<dbReference type="PANTHER" id="PTHR12815:SF42">
    <property type="entry name" value="BACTERIAL SURFACE ANTIGEN (D15) DOMAIN-CONTAINING PROTEIN"/>
    <property type="match status" value="1"/>
</dbReference>
<reference evidence="6 7" key="1">
    <citation type="submission" date="2024-06" db="EMBL/GenBank/DDBJ databases">
        <title>Novosphingobium rhizovicinus M1R2S20.</title>
        <authorList>
            <person name="Sun J.-Q."/>
        </authorList>
    </citation>
    <scope>NUCLEOTIDE SEQUENCE [LARGE SCALE GENOMIC DNA]</scope>
    <source>
        <strain evidence="6 7">M1R2S20</strain>
    </source>
</reference>
<dbReference type="InterPro" id="IPR000184">
    <property type="entry name" value="Bac_surfAg_D15"/>
</dbReference>
<keyword evidence="2" id="KW-0812">Transmembrane</keyword>
<evidence type="ECO:0000256" key="3">
    <source>
        <dbReference type="ARBA" id="ARBA00023136"/>
    </source>
</evidence>
<accession>A0ABV3RCL0</accession>
<dbReference type="Proteomes" id="UP001556118">
    <property type="component" value="Unassembled WGS sequence"/>
</dbReference>
<evidence type="ECO:0000256" key="4">
    <source>
        <dbReference type="SAM" id="MobiDB-lite"/>
    </source>
</evidence>
<keyword evidence="7" id="KW-1185">Reference proteome</keyword>
<keyword evidence="2" id="KW-1134">Transmembrane beta strand</keyword>
<comment type="caution">
    <text evidence="6">The sequence shown here is derived from an EMBL/GenBank/DDBJ whole genome shotgun (WGS) entry which is preliminary data.</text>
</comment>
<dbReference type="PANTHER" id="PTHR12815">
    <property type="entry name" value="SORTING AND ASSEMBLY MACHINERY SAMM50 PROTEIN FAMILY MEMBER"/>
    <property type="match status" value="1"/>
</dbReference>
<feature type="region of interest" description="Disordered" evidence="4">
    <location>
        <begin position="126"/>
        <end position="147"/>
    </location>
</feature>
<feature type="domain" description="Bacterial surface antigen (D15)" evidence="5">
    <location>
        <begin position="520"/>
        <end position="774"/>
    </location>
</feature>
<dbReference type="Gene3D" id="2.40.160.50">
    <property type="entry name" value="membrane protein fhac: a member of the omp85/tpsb transporter family"/>
    <property type="match status" value="1"/>
</dbReference>
<organism evidence="6 7">
    <name type="scientific">Novosphingobium rhizovicinum</name>
    <dbReference type="NCBI Taxonomy" id="3228928"/>
    <lineage>
        <taxon>Bacteria</taxon>
        <taxon>Pseudomonadati</taxon>
        <taxon>Pseudomonadota</taxon>
        <taxon>Alphaproteobacteria</taxon>
        <taxon>Sphingomonadales</taxon>
        <taxon>Sphingomonadaceae</taxon>
        <taxon>Novosphingobium</taxon>
    </lineage>
</organism>
<feature type="compositionally biased region" description="Low complexity" evidence="4">
    <location>
        <begin position="132"/>
        <end position="146"/>
    </location>
</feature>
<proteinExistence type="predicted"/>
<keyword evidence="3" id="KW-0472">Membrane</keyword>
<dbReference type="Gene3D" id="3.10.20.310">
    <property type="entry name" value="membrane protein fhac"/>
    <property type="match status" value="1"/>
</dbReference>
<evidence type="ECO:0000313" key="6">
    <source>
        <dbReference type="EMBL" id="MEW9855836.1"/>
    </source>
</evidence>
<dbReference type="InterPro" id="IPR039910">
    <property type="entry name" value="D15-like"/>
</dbReference>
<name>A0ABV3RCL0_9SPHN</name>
<dbReference type="EMBL" id="JBFNXR010000048">
    <property type="protein sequence ID" value="MEW9855836.1"/>
    <property type="molecule type" value="Genomic_DNA"/>
</dbReference>
<evidence type="ECO:0000256" key="1">
    <source>
        <dbReference type="ARBA" id="ARBA00004370"/>
    </source>
</evidence>
<evidence type="ECO:0000256" key="2">
    <source>
        <dbReference type="ARBA" id="ARBA00022452"/>
    </source>
</evidence>
<protein>
    <submittedName>
        <fullName evidence="6">Autotransporter assembly complex family protein</fullName>
    </submittedName>
</protein>
<feature type="region of interest" description="Disordered" evidence="4">
    <location>
        <begin position="39"/>
        <end position="81"/>
    </location>
</feature>
<comment type="subcellular location">
    <subcellularLocation>
        <location evidence="1">Membrane</location>
    </subcellularLocation>
</comment>
<sequence>MPELIARSRQGSTLQRSGFWLAGAATVTVGLALLSAPARAQTQGDDVVQQSLPGEGAEAGGVSDEALRAGAVPVPPPPPDAPLPEVEPIITAEEFNSAVPELSAEDDPELMEPLESIEVFERRLAEQANSPAAEGEALPAGAPALADQDSVEEIGDAPVRDAELAAPLPPLEQFEVSPVQFAEQEEADEADSRVTYVVEVNGLAAADDQTDANLADMFEDLSALEKADGEAANTAMLSARLTEDSDLVKTILASEGWYNPQVRTRLDRSEGEGALPMTAVIDVTPGKRFTFAEINVEAEPTVPPGLISDNLALQVGDPIVAERVQGAEAQVALTLPQNGYPFAEIRERDILLDQTTGEGVYTLPVKVGPRARFGGFETEGDLAFGVEHVETLARFERGELYDSRKVDDLRKALVATGLFSTVSAEPQPTGEAAPEGTEYVTMLVKQDAGPPRTIAGSAGYAAGQGFTLEATWTHRNMFPPEGALIVHGVAGTQEQGAGVTFRRANAGRRDRTFELLAEGLRTDYDAYNALTGRVAARVSYDSTQIWQKRITYAYGVELLGTAEREYDFSVGERRRRTFYIAALNGQLGYDTSDDLLNPTRGFRVTGLVQPEGSLQGDFTPYVRARLDASAYFPVSDDFVLAGRARVGTIQGAERSEIAPSRRFYSGGGGSVRGFGFQKLGPLDPNGDPIGGRSLNEGSIEGRYRFGNYGVVAFLDVGQSYESTTPKFSDLRYGVGIGGRFYTNFGPLRVDVATPLDRRPGESRINVYVSIGQAF</sequence>
<feature type="compositionally biased region" description="Polar residues" evidence="4">
    <location>
        <begin position="40"/>
        <end position="52"/>
    </location>
</feature>
<dbReference type="RefSeq" id="WP_367773891.1">
    <property type="nucleotide sequence ID" value="NZ_JBFNXR010000048.1"/>
</dbReference>
<gene>
    <name evidence="6" type="ORF">ABUH87_11870</name>
</gene>
<dbReference type="Pfam" id="PF01103">
    <property type="entry name" value="Omp85"/>
    <property type="match status" value="1"/>
</dbReference>
<evidence type="ECO:0000259" key="5">
    <source>
        <dbReference type="Pfam" id="PF01103"/>
    </source>
</evidence>
<evidence type="ECO:0000313" key="7">
    <source>
        <dbReference type="Proteomes" id="UP001556118"/>
    </source>
</evidence>